<feature type="domain" description="ScoMcrA-like N-terminal head" evidence="2">
    <location>
        <begin position="6"/>
        <end position="91"/>
    </location>
</feature>
<reference evidence="3 4" key="1">
    <citation type="submission" date="2017-04" db="EMBL/GenBank/DDBJ databases">
        <authorList>
            <person name="Varghese N."/>
            <person name="Submissions S."/>
        </authorList>
    </citation>
    <scope>NUCLEOTIDE SEQUENCE [LARGE SCALE GENOMIC DNA]</scope>
    <source>
        <strain evidence="3 4">J3</strain>
    </source>
</reference>
<evidence type="ECO:0000259" key="2">
    <source>
        <dbReference type="Pfam" id="PF26345"/>
    </source>
</evidence>
<dbReference type="InterPro" id="IPR058807">
    <property type="entry name" value="ScoMcrA_N"/>
</dbReference>
<sequence>MKVDLSAITRPAVLSAIEEFDALGQEEFLRTRSYAEARNFRLVYRGRFYDSKAIAGVAHGYATGHFCDSSEFSGGLATVSDCLTALGFVVDHGGKHARGGLLWDLETTQVFKMGGRSAAYKFVVLLWAVKGADRHLGLVRFSDARKELAALLAPFAVAKSAPNPADPWVALRGSGWWELEVPSGIDPAEASHQELSALAVRQDLRAGLAGVVQCKLQDAVWREEAEAVLLRRIATLSSPARAYDLMKSLGSSANLGAGVLGGGEDAGT</sequence>
<keyword evidence="4" id="KW-1185">Reference proteome</keyword>
<accession>A0ABY1MCE1</accession>
<protein>
    <submittedName>
        <fullName evidence="3">Uncharacterized protein</fullName>
    </submittedName>
</protein>
<evidence type="ECO:0000313" key="4">
    <source>
        <dbReference type="Proteomes" id="UP000193566"/>
    </source>
</evidence>
<gene>
    <name evidence="3" type="ORF">SAMN02745947_03091</name>
</gene>
<dbReference type="Pfam" id="PF26345">
    <property type="entry name" value="ScoMcrA_N"/>
    <property type="match status" value="1"/>
</dbReference>
<comment type="caution">
    <text evidence="3">The sequence shown here is derived from an EMBL/GenBank/DDBJ whole genome shotgun (WGS) entry which is preliminary data.</text>
</comment>
<dbReference type="EMBL" id="FXAV01000008">
    <property type="protein sequence ID" value="SMG44642.1"/>
    <property type="molecule type" value="Genomic_DNA"/>
</dbReference>
<evidence type="ECO:0000313" key="3">
    <source>
        <dbReference type="EMBL" id="SMG44642.1"/>
    </source>
</evidence>
<name>A0ABY1MCE1_RHORH</name>
<dbReference type="Pfam" id="PF26340">
    <property type="entry name" value="DNA-SBD_ScoMcrA"/>
    <property type="match status" value="1"/>
</dbReference>
<dbReference type="InterPro" id="IPR058813">
    <property type="entry name" value="DNA-SBD_ScoMcrA"/>
</dbReference>
<organism evidence="3 4">
    <name type="scientific">Rhodococcus rhodochrous J3</name>
    <dbReference type="NCBI Taxonomy" id="903528"/>
    <lineage>
        <taxon>Bacteria</taxon>
        <taxon>Bacillati</taxon>
        <taxon>Actinomycetota</taxon>
        <taxon>Actinomycetes</taxon>
        <taxon>Mycobacteriales</taxon>
        <taxon>Nocardiaceae</taxon>
        <taxon>Rhodococcus</taxon>
    </lineage>
</organism>
<proteinExistence type="predicted"/>
<evidence type="ECO:0000259" key="1">
    <source>
        <dbReference type="Pfam" id="PF26340"/>
    </source>
</evidence>
<dbReference type="Proteomes" id="UP000193566">
    <property type="component" value="Unassembled WGS sequence"/>
</dbReference>
<feature type="domain" description="ScoMcrA-like DNA sulfur-binding" evidence="1">
    <location>
        <begin position="105"/>
        <end position="232"/>
    </location>
</feature>